<dbReference type="GO" id="GO:0009432">
    <property type="term" value="P:SOS response"/>
    <property type="evidence" value="ECO:0007669"/>
    <property type="project" value="UniProtKB-UniRule"/>
</dbReference>
<comment type="caution">
    <text evidence="8">The sequence shown here is derived from an EMBL/GenBank/DDBJ whole genome shotgun (WGS) entry which is preliminary data.</text>
</comment>
<evidence type="ECO:0000313" key="8">
    <source>
        <dbReference type="EMBL" id="OIN98002.1"/>
    </source>
</evidence>
<dbReference type="InterPro" id="IPR003395">
    <property type="entry name" value="RecF/RecN/SMC_N"/>
</dbReference>
<dbReference type="HAMAP" id="MF_00365">
    <property type="entry name" value="RecF"/>
    <property type="match status" value="1"/>
</dbReference>
<accession>A0A1J4SH62</accession>
<dbReference type="GO" id="GO:0005737">
    <property type="term" value="C:cytoplasm"/>
    <property type="evidence" value="ECO:0007669"/>
    <property type="project" value="UniProtKB-SubCell"/>
</dbReference>
<dbReference type="PANTHER" id="PTHR32182">
    <property type="entry name" value="DNA REPLICATION AND REPAIR PROTEIN RECF"/>
    <property type="match status" value="1"/>
</dbReference>
<dbReference type="STRING" id="1817893.AUJ66_01755"/>
<evidence type="ECO:0000256" key="1">
    <source>
        <dbReference type="ARBA" id="ARBA00022490"/>
    </source>
</evidence>
<proteinExistence type="inferred from homology"/>
<comment type="similarity">
    <text evidence="6">Belongs to the RecF family.</text>
</comment>
<dbReference type="Gene3D" id="1.20.1050.90">
    <property type="entry name" value="RecF/RecN/SMC, N-terminal domain"/>
    <property type="match status" value="1"/>
</dbReference>
<protein>
    <recommendedName>
        <fullName evidence="6">DNA replication and repair protein RecF</fullName>
    </recommendedName>
</protein>
<keyword evidence="1 6" id="KW-0963">Cytoplasm</keyword>
<evidence type="ECO:0000313" key="9">
    <source>
        <dbReference type="Proteomes" id="UP000182278"/>
    </source>
</evidence>
<dbReference type="GO" id="GO:0006260">
    <property type="term" value="P:DNA replication"/>
    <property type="evidence" value="ECO:0007669"/>
    <property type="project" value="UniProtKB-UniRule"/>
</dbReference>
<dbReference type="SUPFAM" id="SSF52540">
    <property type="entry name" value="P-loop containing nucleoside triphosphate hydrolases"/>
    <property type="match status" value="1"/>
</dbReference>
<keyword evidence="6" id="KW-0742">SOS response</keyword>
<dbReference type="InterPro" id="IPR042174">
    <property type="entry name" value="RecF_2"/>
</dbReference>
<dbReference type="PANTHER" id="PTHR32182:SF0">
    <property type="entry name" value="DNA REPLICATION AND REPAIR PROTEIN RECF"/>
    <property type="match status" value="1"/>
</dbReference>
<dbReference type="EMBL" id="MNUO01000027">
    <property type="protein sequence ID" value="OIN98002.1"/>
    <property type="molecule type" value="Genomic_DNA"/>
</dbReference>
<name>A0A1J4SH62_9BACT</name>
<dbReference type="GO" id="GO:0003697">
    <property type="term" value="F:single-stranded DNA binding"/>
    <property type="evidence" value="ECO:0007669"/>
    <property type="project" value="UniProtKB-UniRule"/>
</dbReference>
<dbReference type="Gene3D" id="3.40.50.300">
    <property type="entry name" value="P-loop containing nucleotide triphosphate hydrolases"/>
    <property type="match status" value="1"/>
</dbReference>
<dbReference type="InterPro" id="IPR001238">
    <property type="entry name" value="DNA-binding_RecF"/>
</dbReference>
<comment type="subcellular location">
    <subcellularLocation>
        <location evidence="6">Cytoplasm</location>
    </subcellularLocation>
</comment>
<feature type="domain" description="RecF/RecN/SMC N-terminal" evidence="7">
    <location>
        <begin position="3"/>
        <end position="364"/>
    </location>
</feature>
<dbReference type="GO" id="GO:0006302">
    <property type="term" value="P:double-strand break repair"/>
    <property type="evidence" value="ECO:0007669"/>
    <property type="project" value="TreeGrafter"/>
</dbReference>
<gene>
    <name evidence="6" type="primary">recF</name>
    <name evidence="8" type="ORF">AUJ66_01755</name>
</gene>
<evidence type="ECO:0000256" key="2">
    <source>
        <dbReference type="ARBA" id="ARBA00022705"/>
    </source>
</evidence>
<evidence type="ECO:0000256" key="3">
    <source>
        <dbReference type="ARBA" id="ARBA00022741"/>
    </source>
</evidence>
<keyword evidence="6" id="KW-0227">DNA damage</keyword>
<dbReference type="Proteomes" id="UP000182278">
    <property type="component" value="Unassembled WGS sequence"/>
</dbReference>
<evidence type="ECO:0000256" key="6">
    <source>
        <dbReference type="HAMAP-Rule" id="MF_00365"/>
    </source>
</evidence>
<dbReference type="AlphaFoldDB" id="A0A1J4SH62"/>
<keyword evidence="4 6" id="KW-0067">ATP-binding</keyword>
<feature type="binding site" evidence="6">
    <location>
        <begin position="30"/>
        <end position="37"/>
    </location>
    <ligand>
        <name>ATP</name>
        <dbReference type="ChEBI" id="CHEBI:30616"/>
    </ligand>
</feature>
<keyword evidence="6" id="KW-0234">DNA repair</keyword>
<evidence type="ECO:0000256" key="5">
    <source>
        <dbReference type="ARBA" id="ARBA00023125"/>
    </source>
</evidence>
<comment type="function">
    <text evidence="6">The RecF protein is involved in DNA metabolism; it is required for DNA replication and normal SOS inducibility. RecF binds preferentially to single-stranded, linear DNA. It also seems to bind ATP.</text>
</comment>
<keyword evidence="2 6" id="KW-0235">DNA replication</keyword>
<dbReference type="NCBIfam" id="TIGR00611">
    <property type="entry name" value="recf"/>
    <property type="match status" value="1"/>
</dbReference>
<keyword evidence="5 6" id="KW-0238">DNA-binding</keyword>
<dbReference type="GO" id="GO:0000731">
    <property type="term" value="P:DNA synthesis involved in DNA repair"/>
    <property type="evidence" value="ECO:0007669"/>
    <property type="project" value="TreeGrafter"/>
</dbReference>
<evidence type="ECO:0000256" key="4">
    <source>
        <dbReference type="ARBA" id="ARBA00022840"/>
    </source>
</evidence>
<keyword evidence="3 6" id="KW-0547">Nucleotide-binding</keyword>
<dbReference type="Pfam" id="PF02463">
    <property type="entry name" value="SMC_N"/>
    <property type="match status" value="1"/>
</dbReference>
<dbReference type="InterPro" id="IPR027417">
    <property type="entry name" value="P-loop_NTPase"/>
</dbReference>
<dbReference type="GO" id="GO:0005524">
    <property type="term" value="F:ATP binding"/>
    <property type="evidence" value="ECO:0007669"/>
    <property type="project" value="UniProtKB-UniRule"/>
</dbReference>
<sequence>MILKKLKIKDFCNYKNIDLEFNPASNVFFGDNGTGKTNLLEAIYFLAFLRSQRACKDGELIHWGKQGFYLRGEVERKGNFFHCVEISLYREGNKKLRINSKVRMKLPPAEEGLKIVGFYPDDSLLISATPLSRRRFLNLEISQIDGVYRSYLRQYQGILTQRNLALKRVRSKKGFLDDLLPWDEQVVRVGARIIEKRLSLIEEICPIARKIHGFLTGGREDLTIGYVNSSMGEGFRYGSSNTSERSNLGLADKFSQSVCRLREREVSMGMTLVGPHRDDITFFINNINASIFGSHAQKRTIVISLKLALAELLEKILGEPPAILLDDVLSELDEKRRDMLLDFLQSHKMQCFITGTNAEQFRSNLKKATFFEVSGGTIAPQTIG</sequence>
<evidence type="ECO:0000259" key="7">
    <source>
        <dbReference type="Pfam" id="PF02463"/>
    </source>
</evidence>
<reference evidence="8 9" key="1">
    <citation type="journal article" date="2016" name="Environ. Microbiol.">
        <title>Genomic resolution of a cold subsurface aquifer community provides metabolic insights for novel microbes adapted to high CO concentrations.</title>
        <authorList>
            <person name="Probst A.J."/>
            <person name="Castelle C.J."/>
            <person name="Singh A."/>
            <person name="Brown C.T."/>
            <person name="Anantharaman K."/>
            <person name="Sharon I."/>
            <person name="Hug L.A."/>
            <person name="Burstein D."/>
            <person name="Emerson J.B."/>
            <person name="Thomas B.C."/>
            <person name="Banfield J.F."/>
        </authorList>
    </citation>
    <scope>NUCLEOTIDE SEQUENCE [LARGE SCALE GENOMIC DNA]</scope>
    <source>
        <strain evidence="8">CG1_02_38_46</strain>
    </source>
</reference>
<organism evidence="8 9">
    <name type="scientific">Candidatus Desantisbacteria bacterium CG1_02_38_46</name>
    <dbReference type="NCBI Taxonomy" id="1817893"/>
    <lineage>
        <taxon>Bacteria</taxon>
        <taxon>Candidatus Desantisiibacteriota</taxon>
    </lineage>
</organism>